<evidence type="ECO:0000256" key="1">
    <source>
        <dbReference type="SAM" id="Phobius"/>
    </source>
</evidence>
<proteinExistence type="predicted"/>
<dbReference type="EMBL" id="GBXM01107019">
    <property type="protein sequence ID" value="JAH01558.1"/>
    <property type="molecule type" value="Transcribed_RNA"/>
</dbReference>
<name>A0A0E9PCI0_ANGAN</name>
<evidence type="ECO:0000313" key="2">
    <source>
        <dbReference type="EMBL" id="JAH01558.1"/>
    </source>
</evidence>
<keyword evidence="1" id="KW-1133">Transmembrane helix</keyword>
<keyword evidence="1" id="KW-0472">Membrane</keyword>
<keyword evidence="1" id="KW-0812">Transmembrane</keyword>
<dbReference type="EMBL" id="GBXM01098012">
    <property type="protein sequence ID" value="JAH10565.1"/>
    <property type="molecule type" value="Transcribed_RNA"/>
</dbReference>
<accession>A0A0E9PCI0</accession>
<protein>
    <submittedName>
        <fullName evidence="2">Uncharacterized protein</fullName>
    </submittedName>
</protein>
<organism evidence="2">
    <name type="scientific">Anguilla anguilla</name>
    <name type="common">European freshwater eel</name>
    <name type="synonym">Muraena anguilla</name>
    <dbReference type="NCBI Taxonomy" id="7936"/>
    <lineage>
        <taxon>Eukaryota</taxon>
        <taxon>Metazoa</taxon>
        <taxon>Chordata</taxon>
        <taxon>Craniata</taxon>
        <taxon>Vertebrata</taxon>
        <taxon>Euteleostomi</taxon>
        <taxon>Actinopterygii</taxon>
        <taxon>Neopterygii</taxon>
        <taxon>Teleostei</taxon>
        <taxon>Anguilliformes</taxon>
        <taxon>Anguillidae</taxon>
        <taxon>Anguilla</taxon>
    </lineage>
</organism>
<reference evidence="2" key="2">
    <citation type="journal article" date="2015" name="Fish Shellfish Immunol.">
        <title>Early steps in the European eel (Anguilla anguilla)-Vibrio vulnificus interaction in the gills: Role of the RtxA13 toxin.</title>
        <authorList>
            <person name="Callol A."/>
            <person name="Pajuelo D."/>
            <person name="Ebbesson L."/>
            <person name="Teles M."/>
            <person name="MacKenzie S."/>
            <person name="Amaro C."/>
        </authorList>
    </citation>
    <scope>NUCLEOTIDE SEQUENCE</scope>
</reference>
<sequence>MLCIGNEEVNIVWINQSKEKAAHRLLISPCCLAIYSFFLLFFMVV</sequence>
<reference evidence="2" key="1">
    <citation type="submission" date="2014-11" db="EMBL/GenBank/DDBJ databases">
        <authorList>
            <person name="Amaro Gonzalez C."/>
        </authorList>
    </citation>
    <scope>NUCLEOTIDE SEQUENCE</scope>
</reference>
<feature type="transmembrane region" description="Helical" evidence="1">
    <location>
        <begin position="25"/>
        <end position="44"/>
    </location>
</feature>
<dbReference type="AlphaFoldDB" id="A0A0E9PCI0"/>